<gene>
    <name evidence="1" type="ORF">BSL78_28038</name>
</gene>
<sequence length="752" mass="87333">MLLVTLPKLKADLRKQVLPVAERFKNQFRADFSGMSKEQICEQTEEQVKATFEEEWSKCMDNIKLDHPTNTEEQIRISIEADMYRCVQESLTNTNRSKEMKELMNSHKLLELCELIPNVKSAKDIDNASTQIGPCNTEITTQASHLYSTLEKECWQHDFEFSDNFFEIIRESLKCIVSNSCQGCRSRTNFLVTVSCKIVHTSSGARKHNLLRKIMKSRTLLQRLKQDDISTEWKIKEQVEKCLKSNSSNHIGSSSTLKRFANFFVPDMFGFWKENTDENFENQLRVILYKVIQGSGKKWFSNKVTNNFVNKVNEIIRKHCKNDADRQSRLCDACEFYVEEAVRSEMDALSERISWTNLQKLLKIDSVDIIDQMKKFVDGFRDVLPSEAIGILTGLSAKQIAKFSKMVTTGNTRHILDMSLMTELPSMESERYDIVFSVILQTLETFLTRIKSGATYSTNLLRETISSLQSDLIQYGQLSHGEQIVSIAHVSSWIFPICVAVQTTFEKENSVQYQLQIEKNHVYEEFKTLCDGTCLDHLAAKSFCFVIEASLTECLRNRICSTLFERLSKAGDEIFCSRPRFLNALLEDACEEENFENYIGYLRRHSSFLQTWTLKFIAKKCCEETDQCIRIKDIVSHEIEEVLRETDESLKSTVRFLKEDCQNEVSFKIWVEHFTEYFEETLKSSLNEDAITEMKMYALISDYELFTAECRNLVRNLLPPKLLQEAELPNTRCVTSLKEWFERLPRRNCTFC</sequence>
<evidence type="ECO:0000313" key="1">
    <source>
        <dbReference type="EMBL" id="PIK35135.1"/>
    </source>
</evidence>
<keyword evidence="2" id="KW-1185">Reference proteome</keyword>
<comment type="caution">
    <text evidence="1">The sequence shown here is derived from an EMBL/GenBank/DDBJ whole genome shotgun (WGS) entry which is preliminary data.</text>
</comment>
<evidence type="ECO:0000313" key="2">
    <source>
        <dbReference type="Proteomes" id="UP000230750"/>
    </source>
</evidence>
<name>A0A2G8JHD9_STIJA</name>
<dbReference type="Proteomes" id="UP000230750">
    <property type="component" value="Unassembled WGS sequence"/>
</dbReference>
<accession>A0A2G8JHD9</accession>
<proteinExistence type="predicted"/>
<protein>
    <submittedName>
        <fullName evidence="1">Uncharacterized protein</fullName>
    </submittedName>
</protein>
<organism evidence="1 2">
    <name type="scientific">Stichopus japonicus</name>
    <name type="common">Sea cucumber</name>
    <dbReference type="NCBI Taxonomy" id="307972"/>
    <lineage>
        <taxon>Eukaryota</taxon>
        <taxon>Metazoa</taxon>
        <taxon>Echinodermata</taxon>
        <taxon>Eleutherozoa</taxon>
        <taxon>Echinozoa</taxon>
        <taxon>Holothuroidea</taxon>
        <taxon>Aspidochirotacea</taxon>
        <taxon>Aspidochirotida</taxon>
        <taxon>Stichopodidae</taxon>
        <taxon>Apostichopus</taxon>
    </lineage>
</organism>
<reference evidence="1 2" key="1">
    <citation type="journal article" date="2017" name="PLoS Biol.">
        <title>The sea cucumber genome provides insights into morphological evolution and visceral regeneration.</title>
        <authorList>
            <person name="Zhang X."/>
            <person name="Sun L."/>
            <person name="Yuan J."/>
            <person name="Sun Y."/>
            <person name="Gao Y."/>
            <person name="Zhang L."/>
            <person name="Li S."/>
            <person name="Dai H."/>
            <person name="Hamel J.F."/>
            <person name="Liu C."/>
            <person name="Yu Y."/>
            <person name="Liu S."/>
            <person name="Lin W."/>
            <person name="Guo K."/>
            <person name="Jin S."/>
            <person name="Xu P."/>
            <person name="Storey K.B."/>
            <person name="Huan P."/>
            <person name="Zhang T."/>
            <person name="Zhou Y."/>
            <person name="Zhang J."/>
            <person name="Lin C."/>
            <person name="Li X."/>
            <person name="Xing L."/>
            <person name="Huo D."/>
            <person name="Sun M."/>
            <person name="Wang L."/>
            <person name="Mercier A."/>
            <person name="Li F."/>
            <person name="Yang H."/>
            <person name="Xiang J."/>
        </authorList>
    </citation>
    <scope>NUCLEOTIDE SEQUENCE [LARGE SCALE GENOMIC DNA]</scope>
    <source>
        <strain evidence="1">Shaxun</strain>
        <tissue evidence="1">Muscle</tissue>
    </source>
</reference>
<dbReference type="EMBL" id="MRZV01001979">
    <property type="protein sequence ID" value="PIK35135.1"/>
    <property type="molecule type" value="Genomic_DNA"/>
</dbReference>
<dbReference type="AlphaFoldDB" id="A0A2G8JHD9"/>